<evidence type="ECO:0000256" key="7">
    <source>
        <dbReference type="ARBA" id="ARBA00022723"/>
    </source>
</evidence>
<gene>
    <name evidence="16" type="primary">pfkA_2</name>
    <name evidence="14" type="synonym">pfkA</name>
    <name evidence="16" type="ORF">GCM10023116_38680</name>
</gene>
<comment type="activity regulation">
    <text evidence="14">Allosterically activated by ADP and other diphosphonucleosides, and allosterically inhibited by phosphoenolpyruvate.</text>
</comment>
<dbReference type="HAMAP" id="MF_00339">
    <property type="entry name" value="Phosphofructokinase_I_B1"/>
    <property type="match status" value="1"/>
</dbReference>
<dbReference type="PIRSF" id="PIRSF000532">
    <property type="entry name" value="ATP_PFK_prok"/>
    <property type="match status" value="1"/>
</dbReference>
<evidence type="ECO:0000256" key="10">
    <source>
        <dbReference type="ARBA" id="ARBA00022840"/>
    </source>
</evidence>
<dbReference type="PANTHER" id="PTHR13697">
    <property type="entry name" value="PHOSPHOFRUCTOKINASE"/>
    <property type="match status" value="1"/>
</dbReference>
<comment type="cofactor">
    <cofactor evidence="1 14">
        <name>Mg(2+)</name>
        <dbReference type="ChEBI" id="CHEBI:18420"/>
    </cofactor>
</comment>
<evidence type="ECO:0000256" key="14">
    <source>
        <dbReference type="HAMAP-Rule" id="MF_00339"/>
    </source>
</evidence>
<comment type="catalytic activity">
    <reaction evidence="13 14">
        <text>beta-D-fructose 6-phosphate + ATP = beta-D-fructose 1,6-bisphosphate + ADP + H(+)</text>
        <dbReference type="Rhea" id="RHEA:16109"/>
        <dbReference type="ChEBI" id="CHEBI:15378"/>
        <dbReference type="ChEBI" id="CHEBI:30616"/>
        <dbReference type="ChEBI" id="CHEBI:32966"/>
        <dbReference type="ChEBI" id="CHEBI:57634"/>
        <dbReference type="ChEBI" id="CHEBI:456216"/>
        <dbReference type="EC" id="2.7.1.11"/>
    </reaction>
</comment>
<organism evidence="16 17">
    <name type="scientific">Kistimonas scapharcae</name>
    <dbReference type="NCBI Taxonomy" id="1036133"/>
    <lineage>
        <taxon>Bacteria</taxon>
        <taxon>Pseudomonadati</taxon>
        <taxon>Pseudomonadota</taxon>
        <taxon>Gammaproteobacteria</taxon>
        <taxon>Oceanospirillales</taxon>
        <taxon>Endozoicomonadaceae</taxon>
        <taxon>Kistimonas</taxon>
    </lineage>
</organism>
<feature type="binding site" description="in other chain" evidence="14">
    <location>
        <position position="226"/>
    </location>
    <ligand>
        <name>substrate</name>
        <note>ligand shared between dimeric partners</note>
    </ligand>
</feature>
<dbReference type="InterPro" id="IPR035966">
    <property type="entry name" value="PKF_sf"/>
</dbReference>
<dbReference type="RefSeq" id="WP_345197986.1">
    <property type="nucleotide sequence ID" value="NZ_BAABFL010000457.1"/>
</dbReference>
<keyword evidence="11 14" id="KW-0460">Magnesium</keyword>
<dbReference type="InterPro" id="IPR000023">
    <property type="entry name" value="Phosphofructokinase_dom"/>
</dbReference>
<dbReference type="InterPro" id="IPR015912">
    <property type="entry name" value="Phosphofructokinase_CS"/>
</dbReference>
<comment type="caution">
    <text evidence="16">The sequence shown here is derived from an EMBL/GenBank/DDBJ whole genome shotgun (WGS) entry which is preliminary data.</text>
</comment>
<keyword evidence="7 14" id="KW-0479">Metal-binding</keyword>
<dbReference type="Gene3D" id="3.40.50.450">
    <property type="match status" value="1"/>
</dbReference>
<dbReference type="PROSITE" id="PS00433">
    <property type="entry name" value="PHOSPHOFRUCTOKINASE"/>
    <property type="match status" value="1"/>
</dbReference>
<feature type="binding site" description="in other chain" evidence="14">
    <location>
        <begin position="130"/>
        <end position="132"/>
    </location>
    <ligand>
        <name>substrate</name>
        <note>ligand shared between dimeric partners</note>
    </ligand>
</feature>
<feature type="domain" description="Phosphofructokinase" evidence="15">
    <location>
        <begin position="8"/>
        <end position="281"/>
    </location>
</feature>
<reference evidence="17" key="1">
    <citation type="journal article" date="2019" name="Int. J. Syst. Evol. Microbiol.">
        <title>The Global Catalogue of Microorganisms (GCM) 10K type strain sequencing project: providing services to taxonomists for standard genome sequencing and annotation.</title>
        <authorList>
            <consortium name="The Broad Institute Genomics Platform"/>
            <consortium name="The Broad Institute Genome Sequencing Center for Infectious Disease"/>
            <person name="Wu L."/>
            <person name="Ma J."/>
        </authorList>
    </citation>
    <scope>NUCLEOTIDE SEQUENCE [LARGE SCALE GENOMIC DNA]</scope>
    <source>
        <strain evidence="17">JCM 17805</strain>
    </source>
</reference>
<dbReference type="InterPro" id="IPR012828">
    <property type="entry name" value="PFKA_ATP_prok"/>
</dbReference>
<evidence type="ECO:0000256" key="12">
    <source>
        <dbReference type="ARBA" id="ARBA00023152"/>
    </source>
</evidence>
<feature type="binding site" evidence="14">
    <location>
        <position position="167"/>
    </location>
    <ligand>
        <name>substrate</name>
        <note>ligand shared between dimeric partners</note>
    </ligand>
</feature>
<comment type="caution">
    <text evidence="14">Lacks conserved residue(s) required for the propagation of feature annotation.</text>
</comment>
<evidence type="ECO:0000256" key="1">
    <source>
        <dbReference type="ARBA" id="ARBA00001946"/>
    </source>
</evidence>
<dbReference type="InterPro" id="IPR012003">
    <property type="entry name" value="ATP_PFK_prok-type"/>
</dbReference>
<evidence type="ECO:0000313" key="16">
    <source>
        <dbReference type="EMBL" id="GAA4651584.1"/>
    </source>
</evidence>
<dbReference type="PRINTS" id="PR00476">
    <property type="entry name" value="PHFRCTKINASE"/>
</dbReference>
<keyword evidence="6 14" id="KW-0808">Transferase</keyword>
<evidence type="ECO:0000256" key="13">
    <source>
        <dbReference type="ARBA" id="ARBA00048070"/>
    </source>
</evidence>
<proteinExistence type="inferred from homology"/>
<feature type="binding site" description="in other chain" evidence="14">
    <location>
        <begin position="174"/>
        <end position="176"/>
    </location>
    <ligand>
        <name>substrate</name>
        <note>ligand shared between dimeric partners</note>
    </ligand>
</feature>
<dbReference type="EMBL" id="BAABFL010000457">
    <property type="protein sequence ID" value="GAA4651584.1"/>
    <property type="molecule type" value="Genomic_DNA"/>
</dbReference>
<comment type="subunit">
    <text evidence="14">Homotetramer.</text>
</comment>
<accession>A0ABP8V839</accession>
<dbReference type="NCBIfam" id="TIGR02482">
    <property type="entry name" value="PFKA_ATP"/>
    <property type="match status" value="1"/>
</dbReference>
<dbReference type="NCBIfam" id="NF002872">
    <property type="entry name" value="PRK03202.1"/>
    <property type="match status" value="1"/>
</dbReference>
<feature type="active site" description="Proton acceptor" evidence="14">
    <location>
        <position position="132"/>
    </location>
</feature>
<name>A0ABP8V839_9GAMM</name>
<evidence type="ECO:0000256" key="8">
    <source>
        <dbReference type="ARBA" id="ARBA00022741"/>
    </source>
</evidence>
<protein>
    <recommendedName>
        <fullName evidence="14">ATP-dependent 6-phosphofructokinase</fullName>
        <shortName evidence="14">ATP-PFK</shortName>
        <shortName evidence="14">Phosphofructokinase</shortName>
        <ecNumber evidence="14">2.7.1.11</ecNumber>
    </recommendedName>
    <alternativeName>
        <fullName evidence="14">Phosphohexokinase</fullName>
    </alternativeName>
</protein>
<evidence type="ECO:0000256" key="5">
    <source>
        <dbReference type="ARBA" id="ARBA00022533"/>
    </source>
</evidence>
<keyword evidence="10 14" id="KW-0067">ATP-binding</keyword>
<keyword evidence="12 14" id="KW-0324">Glycolysis</keyword>
<dbReference type="SUPFAM" id="SSF53784">
    <property type="entry name" value="Phosphofructokinase"/>
    <property type="match status" value="1"/>
</dbReference>
<comment type="function">
    <text evidence="14">Catalyzes the phosphorylation of D-fructose 6-phosphate to fructose 1,6-bisphosphate by ATP, the first committing step of glycolysis.</text>
</comment>
<evidence type="ECO:0000256" key="3">
    <source>
        <dbReference type="ARBA" id="ARBA00004679"/>
    </source>
</evidence>
<evidence type="ECO:0000256" key="9">
    <source>
        <dbReference type="ARBA" id="ARBA00022777"/>
    </source>
</evidence>
<evidence type="ECO:0000256" key="4">
    <source>
        <dbReference type="ARBA" id="ARBA00022490"/>
    </source>
</evidence>
<evidence type="ECO:0000259" key="15">
    <source>
        <dbReference type="Pfam" id="PF00365"/>
    </source>
</evidence>
<dbReference type="Proteomes" id="UP001500604">
    <property type="component" value="Unassembled WGS sequence"/>
</dbReference>
<dbReference type="EC" id="2.7.1.11" evidence="14"/>
<feature type="binding site" evidence="14">
    <location>
        <position position="250"/>
    </location>
    <ligand>
        <name>substrate</name>
        <note>ligand shared between dimeric partners</note>
    </ligand>
</feature>
<feature type="binding site" evidence="14">
    <location>
        <begin position="76"/>
        <end position="77"/>
    </location>
    <ligand>
        <name>ATP</name>
        <dbReference type="ChEBI" id="CHEBI:30616"/>
    </ligand>
</feature>
<feature type="binding site" evidence="14">
    <location>
        <position position="15"/>
    </location>
    <ligand>
        <name>ATP</name>
        <dbReference type="ChEBI" id="CHEBI:30616"/>
    </ligand>
</feature>
<dbReference type="PANTHER" id="PTHR13697:SF4">
    <property type="entry name" value="ATP-DEPENDENT 6-PHOSPHOFRUCTOKINASE"/>
    <property type="match status" value="1"/>
</dbReference>
<keyword evidence="9 14" id="KW-0418">Kinase</keyword>
<keyword evidence="8 14" id="KW-0547">Nucleotide-binding</keyword>
<sequence length="326" mass="34617">MERPIKHIGLLTSGGDAPGMNAAIRAVVCACEHYNISVTGIKAGYQGLINGWFTSLDSHSLIHSLCRGGTLLKSARCQAFRTQEGRAQAWQNLQQSGIDALVVIGGDGSLTGAALLEQEYPVAVIGIPATIDNDIFGTDACIGYDTATNTVVEAIDKIHDTAASHNRLFFIEVMGRNSGFIALNAGIAAGCSAILVPEHYQPVDDIIERFASCDMAGDAGIVIVAEGHQNGGIAELASITARRLPDFDIRVSILGHIQRGGSPSCADRVLAGRLGVYAIEQLRRGESGTMVALQHQLVCSLPLHDVIQQQPALQTEQLRVSRILAM</sequence>
<evidence type="ECO:0000313" key="17">
    <source>
        <dbReference type="Proteomes" id="UP001500604"/>
    </source>
</evidence>
<feature type="binding site" evidence="14">
    <location>
        <begin position="106"/>
        <end position="109"/>
    </location>
    <ligand>
        <name>ATP</name>
        <dbReference type="ChEBI" id="CHEBI:30616"/>
    </ligand>
</feature>
<feature type="binding site" description="in other chain" evidence="14">
    <location>
        <begin position="256"/>
        <end position="259"/>
    </location>
    <ligand>
        <name>substrate</name>
        <note>ligand shared between dimeric partners</note>
    </ligand>
</feature>
<dbReference type="Pfam" id="PF00365">
    <property type="entry name" value="PFK"/>
    <property type="match status" value="1"/>
</dbReference>
<keyword evidence="17" id="KW-1185">Reference proteome</keyword>
<dbReference type="InterPro" id="IPR022953">
    <property type="entry name" value="ATP_PFK"/>
</dbReference>
<dbReference type="Gene3D" id="3.40.50.460">
    <property type="entry name" value="Phosphofructokinase domain"/>
    <property type="match status" value="1"/>
</dbReference>
<keyword evidence="5 14" id="KW-0021">Allosteric enzyme</keyword>
<evidence type="ECO:0000256" key="2">
    <source>
        <dbReference type="ARBA" id="ARBA00004496"/>
    </source>
</evidence>
<keyword evidence="4 14" id="KW-0963">Cytoplasm</keyword>
<comment type="pathway">
    <text evidence="3 14">Carbohydrate degradation; glycolysis; D-glyceraldehyde 3-phosphate and glycerone phosphate from D-glucose: step 3/4.</text>
</comment>
<comment type="similarity">
    <text evidence="14">Belongs to the phosphofructokinase type A (PFKA) family. ATP-dependent PFK group I subfamily. Prokaryotic clade 'B1' sub-subfamily.</text>
</comment>
<comment type="subcellular location">
    <subcellularLocation>
        <location evidence="2 14">Cytoplasm</location>
    </subcellularLocation>
</comment>
<evidence type="ECO:0000256" key="6">
    <source>
        <dbReference type="ARBA" id="ARBA00022679"/>
    </source>
</evidence>
<evidence type="ECO:0000256" key="11">
    <source>
        <dbReference type="ARBA" id="ARBA00022842"/>
    </source>
</evidence>
<feature type="binding site" evidence="14">
    <location>
        <position position="107"/>
    </location>
    <ligand>
        <name>Mg(2+)</name>
        <dbReference type="ChEBI" id="CHEBI:18420"/>
        <note>catalytic</note>
    </ligand>
</feature>